<dbReference type="RefSeq" id="WP_200225306.1">
    <property type="nucleotide sequence ID" value="NZ_NRRT01000001.1"/>
</dbReference>
<keyword evidence="6" id="KW-0411">Iron-sulfur</keyword>
<feature type="transmembrane region" description="Helical" evidence="7">
    <location>
        <begin position="347"/>
        <end position="367"/>
    </location>
</feature>
<evidence type="ECO:0000259" key="8">
    <source>
        <dbReference type="PROSITE" id="PS51379"/>
    </source>
</evidence>
<evidence type="ECO:0000256" key="1">
    <source>
        <dbReference type="ARBA" id="ARBA00022448"/>
    </source>
</evidence>
<evidence type="ECO:0000256" key="3">
    <source>
        <dbReference type="ARBA" id="ARBA00022723"/>
    </source>
</evidence>
<evidence type="ECO:0000313" key="10">
    <source>
        <dbReference type="Proteomes" id="UP001041814"/>
    </source>
</evidence>
<comment type="caution">
    <text evidence="9">The sequence shown here is derived from an EMBL/GenBank/DDBJ whole genome shotgun (WGS) entry which is preliminary data.</text>
</comment>
<dbReference type="Pfam" id="PF13746">
    <property type="entry name" value="Fer4_18"/>
    <property type="match status" value="1"/>
</dbReference>
<feature type="domain" description="4Fe-4S ferredoxin-type" evidence="8">
    <location>
        <begin position="264"/>
        <end position="292"/>
    </location>
</feature>
<keyword evidence="1" id="KW-0813">Transport</keyword>
<dbReference type="PANTHER" id="PTHR30176">
    <property type="entry name" value="FERREDOXIN-TYPE PROTEIN NAPH"/>
    <property type="match status" value="1"/>
</dbReference>
<keyword evidence="7" id="KW-0472">Membrane</keyword>
<dbReference type="EMBL" id="NRRU01000004">
    <property type="protein sequence ID" value="MBK1711548.1"/>
    <property type="molecule type" value="Genomic_DNA"/>
</dbReference>
<keyword evidence="7" id="KW-0812">Transmembrane</keyword>
<dbReference type="InterPro" id="IPR017900">
    <property type="entry name" value="4Fe4S_Fe_S_CS"/>
</dbReference>
<feature type="transmembrane region" description="Helical" evidence="7">
    <location>
        <begin position="92"/>
        <end position="113"/>
    </location>
</feature>
<evidence type="ECO:0000256" key="4">
    <source>
        <dbReference type="ARBA" id="ARBA00022982"/>
    </source>
</evidence>
<dbReference type="NCBIfam" id="TIGR02745">
    <property type="entry name" value="ccoG_rdxA_fixG"/>
    <property type="match status" value="1"/>
</dbReference>
<keyword evidence="4" id="KW-0249">Electron transport</keyword>
<keyword evidence="7" id="KW-1133">Transmembrane helix</keyword>
<name>A0ABS1DPZ7_RUBGE</name>
<dbReference type="PROSITE" id="PS51379">
    <property type="entry name" value="4FE4S_FER_2"/>
    <property type="match status" value="1"/>
</dbReference>
<protein>
    <submittedName>
        <fullName evidence="9">Cytochrome c oxidase accessory protein CcoG</fullName>
    </submittedName>
</protein>
<keyword evidence="2" id="KW-0004">4Fe-4S</keyword>
<reference evidence="9" key="1">
    <citation type="submission" date="2017-08" db="EMBL/GenBank/DDBJ databases">
        <authorList>
            <person name="Imhoff J.F."/>
            <person name="Rahn T."/>
            <person name="Kuenzel S."/>
            <person name="Neulinger S.C."/>
        </authorList>
    </citation>
    <scope>NUCLEOTIDE SEQUENCE</scope>
    <source>
        <strain evidence="9">IM 151</strain>
    </source>
</reference>
<dbReference type="PROSITE" id="PS00198">
    <property type="entry name" value="4FE4S_FER_1"/>
    <property type="match status" value="1"/>
</dbReference>
<gene>
    <name evidence="9" type="primary">ccoG</name>
    <name evidence="9" type="ORF">CKO43_01990</name>
</gene>
<dbReference type="SUPFAM" id="SSF54862">
    <property type="entry name" value="4Fe-4S ferredoxins"/>
    <property type="match status" value="1"/>
</dbReference>
<dbReference type="InterPro" id="IPR013783">
    <property type="entry name" value="Ig-like_fold"/>
</dbReference>
<feature type="transmembrane region" description="Helical" evidence="7">
    <location>
        <begin position="203"/>
        <end position="220"/>
    </location>
</feature>
<reference evidence="9" key="2">
    <citation type="journal article" date="2020" name="Microorganisms">
        <title>Osmotic Adaptation and Compatible Solute Biosynthesis of Phototrophic Bacteria as Revealed from Genome Analyses.</title>
        <authorList>
            <person name="Imhoff J.F."/>
            <person name="Rahn T."/>
            <person name="Kunzel S."/>
            <person name="Keller A."/>
            <person name="Neulinger S.C."/>
        </authorList>
    </citation>
    <scope>NUCLEOTIDE SEQUENCE</scope>
    <source>
        <strain evidence="9">IM 151</strain>
    </source>
</reference>
<evidence type="ECO:0000256" key="2">
    <source>
        <dbReference type="ARBA" id="ARBA00022485"/>
    </source>
</evidence>
<proteinExistence type="predicted"/>
<keyword evidence="10" id="KW-1185">Reference proteome</keyword>
<feature type="transmembrane region" description="Helical" evidence="7">
    <location>
        <begin position="166"/>
        <end position="183"/>
    </location>
</feature>
<evidence type="ECO:0000256" key="5">
    <source>
        <dbReference type="ARBA" id="ARBA00023004"/>
    </source>
</evidence>
<dbReference type="PANTHER" id="PTHR30176:SF3">
    <property type="entry name" value="FERREDOXIN-TYPE PROTEIN NAPH"/>
    <property type="match status" value="1"/>
</dbReference>
<keyword evidence="3" id="KW-0479">Metal-binding</keyword>
<evidence type="ECO:0000313" key="9">
    <source>
        <dbReference type="EMBL" id="MBK1711548.1"/>
    </source>
</evidence>
<dbReference type="Pfam" id="PF12801">
    <property type="entry name" value="Fer4_5"/>
    <property type="match status" value="1"/>
</dbReference>
<keyword evidence="5" id="KW-0408">Iron</keyword>
<evidence type="ECO:0000256" key="6">
    <source>
        <dbReference type="ARBA" id="ARBA00023014"/>
    </source>
</evidence>
<dbReference type="InterPro" id="IPR017896">
    <property type="entry name" value="4Fe4S_Fe-S-bd"/>
</dbReference>
<feature type="transmembrane region" description="Helical" evidence="7">
    <location>
        <begin position="45"/>
        <end position="65"/>
    </location>
</feature>
<accession>A0ABS1DPZ7</accession>
<sequence length="488" mass="53730">MASSRKVIPIAPAAGSSDDGEQFVSMYQKQATIYPRAVKGWFATWRWVFVWLTQLLFYGVPWLQWGGRQAVLFDLEAQRFYIFGLLLYPQDLIFLAALLVLSALALFFFTAVAGRLWCGYTCPQTVYTEIFMWAERRIEGDRIARMRLDQAPWGANKILRKGAKQGVWLAIALITGFSFVGYFTPIRELAAAAVALDMSAWNAFWVLFYGAATYGNAGFLREQMCKYMCPYARFQSALIDKDSLVIAYDAGRGDPRGSRSKKTNAAAQGLGDCIDCTLCVQVCPTGIDIRNGLQNECIGCAACIDVCDDVMDKMGYAKGLIRYSTENGVVNGWTRLQMFKRTLRPRVLIYGAVLSAASIAFATSVAMRSPFKFDVVKDRGALARVVEEGAVENVYRIQIMNRTEGRQTYRVAASGIEGLEVLAVPTSAGPAAVASMSVSLRLPSAVAQGLAGRSVPVVFEVTGVQPRDADGVDRSAIELEKSTFFVPR</sequence>
<dbReference type="InterPro" id="IPR051684">
    <property type="entry name" value="Electron_Trans/Redox"/>
</dbReference>
<organism evidence="9 10">
    <name type="scientific">Rubrivivax gelatinosus</name>
    <name type="common">Rhodocyclus gelatinosus</name>
    <name type="synonym">Rhodopseudomonas gelatinosa</name>
    <dbReference type="NCBI Taxonomy" id="28068"/>
    <lineage>
        <taxon>Bacteria</taxon>
        <taxon>Pseudomonadati</taxon>
        <taxon>Pseudomonadota</taxon>
        <taxon>Betaproteobacteria</taxon>
        <taxon>Burkholderiales</taxon>
        <taxon>Sphaerotilaceae</taxon>
        <taxon>Rubrivivax</taxon>
    </lineage>
</organism>
<dbReference type="Gene3D" id="2.60.40.10">
    <property type="entry name" value="Immunoglobulins"/>
    <property type="match status" value="1"/>
</dbReference>
<dbReference type="InterPro" id="IPR032879">
    <property type="entry name" value="FixG_C"/>
</dbReference>
<dbReference type="Gene3D" id="1.10.1060.10">
    <property type="entry name" value="Alpha-helical ferredoxin"/>
    <property type="match status" value="1"/>
</dbReference>
<dbReference type="InterPro" id="IPR014116">
    <property type="entry name" value="Cyt_c_oxidase_cbb3_FixG"/>
</dbReference>
<dbReference type="Proteomes" id="UP001041814">
    <property type="component" value="Unassembled WGS sequence"/>
</dbReference>
<dbReference type="Pfam" id="PF11614">
    <property type="entry name" value="FixG_C"/>
    <property type="match status" value="1"/>
</dbReference>
<evidence type="ECO:0000256" key="7">
    <source>
        <dbReference type="SAM" id="Phobius"/>
    </source>
</evidence>
<dbReference type="InterPro" id="IPR009051">
    <property type="entry name" value="Helical_ferredxn"/>
</dbReference>